<protein>
    <submittedName>
        <fullName evidence="1">Uncharacterized protein</fullName>
    </submittedName>
</protein>
<organism evidence="1 2">
    <name type="scientific">Luteibacter sahnii</name>
    <dbReference type="NCBI Taxonomy" id="3021977"/>
    <lineage>
        <taxon>Bacteria</taxon>
        <taxon>Pseudomonadati</taxon>
        <taxon>Pseudomonadota</taxon>
        <taxon>Gammaproteobacteria</taxon>
        <taxon>Lysobacterales</taxon>
        <taxon>Rhodanobacteraceae</taxon>
        <taxon>Luteibacter</taxon>
    </lineage>
</organism>
<dbReference type="Proteomes" id="UP001528850">
    <property type="component" value="Unassembled WGS sequence"/>
</dbReference>
<accession>A0ABT6B7T1</accession>
<gene>
    <name evidence="1" type="ORF">P3W24_04045</name>
</gene>
<reference evidence="1 2" key="1">
    <citation type="journal article" date="2024" name="Curr. Microbiol.">
        <title>Luteibacter sahnii sp. nov., A Novel Yellow-Colored Xanthomonadin Pigment Producing Probiotic Bacterium from Healthy Rice Seed Microbiome.</title>
        <authorList>
            <person name="Jaiswal G."/>
            <person name="Rana R."/>
            <person name="Nayak P.K."/>
            <person name="Chouhan R."/>
            <person name="Gandhi S.G."/>
            <person name="Patel H.K."/>
            <person name="Patil P.B."/>
        </authorList>
    </citation>
    <scope>NUCLEOTIDE SEQUENCE [LARGE SCALE GENOMIC DNA]</scope>
    <source>
        <strain evidence="1 2">PPL201</strain>
    </source>
</reference>
<dbReference type="EMBL" id="JARJJS010000001">
    <property type="protein sequence ID" value="MDF4024142.1"/>
    <property type="molecule type" value="Genomic_DNA"/>
</dbReference>
<name>A0ABT6B7T1_9GAMM</name>
<evidence type="ECO:0000313" key="1">
    <source>
        <dbReference type="EMBL" id="MDF4024142.1"/>
    </source>
</evidence>
<comment type="caution">
    <text evidence="1">The sequence shown here is derived from an EMBL/GenBank/DDBJ whole genome shotgun (WGS) entry which is preliminary data.</text>
</comment>
<keyword evidence="2" id="KW-1185">Reference proteome</keyword>
<sequence length="91" mass="9747">MAVGVRIKDRNGNIVVDFTSKLPRIIGYIDTNGSAGSINVPELALGNAYWVVSPISGTSGRGSPNVSISGTTLSWSYPNATVNDRIYYGYY</sequence>
<proteinExistence type="predicted"/>
<evidence type="ECO:0000313" key="2">
    <source>
        <dbReference type="Proteomes" id="UP001528850"/>
    </source>
</evidence>